<proteinExistence type="predicted"/>
<keyword evidence="1" id="KW-0812">Transmembrane</keyword>
<evidence type="ECO:0000313" key="3">
    <source>
        <dbReference type="Proteomes" id="UP000018769"/>
    </source>
</evidence>
<dbReference type="KEGG" id="dpb:BABL1_gene_92"/>
<name>V6DJ58_9BACT</name>
<feature type="transmembrane region" description="Helical" evidence="1">
    <location>
        <begin position="112"/>
        <end position="135"/>
    </location>
</feature>
<accession>V6DJ58</accession>
<dbReference type="RefSeq" id="WP_023792895.1">
    <property type="nucleotide sequence ID" value="NC_023003.1"/>
</dbReference>
<evidence type="ECO:0000313" key="2">
    <source>
        <dbReference type="EMBL" id="CDK30958.1"/>
    </source>
</evidence>
<evidence type="ECO:0000256" key="1">
    <source>
        <dbReference type="SAM" id="Phobius"/>
    </source>
</evidence>
<keyword evidence="1" id="KW-0472">Membrane</keyword>
<dbReference type="EMBL" id="HG793133">
    <property type="protein sequence ID" value="CDK30958.1"/>
    <property type="molecule type" value="Genomic_DNA"/>
</dbReference>
<organism evidence="2 3">
    <name type="scientific">Candidatus Babela massiliensis</name>
    <dbReference type="NCBI Taxonomy" id="673862"/>
    <lineage>
        <taxon>Bacteria</taxon>
        <taxon>Candidatus Babelota</taxon>
        <taxon>Candidatus Babeliae</taxon>
        <taxon>Candidatus Babeliales</taxon>
        <taxon>Candidatus Babeliaceae</taxon>
        <taxon>Candidatus Babela</taxon>
    </lineage>
</organism>
<protein>
    <submittedName>
        <fullName evidence="2">Uncharacterized protein</fullName>
    </submittedName>
</protein>
<dbReference type="HOGENOM" id="CLU_1419130_0_0_7"/>
<keyword evidence="1" id="KW-1133">Transmembrane helix</keyword>
<dbReference type="AlphaFoldDB" id="V6DJ58"/>
<feature type="transmembrane region" description="Helical" evidence="1">
    <location>
        <begin position="142"/>
        <end position="161"/>
    </location>
</feature>
<sequence length="191" mass="21668">MNFYGLLVLIIISFNLNSMELGKSIIAPSELANYSIHYSKQGLVLDNGINKYLIKKYDLNQILKEISNNKHLNSFLRDNYIVIEKISDGEYYAKGYVRGKGGGVILANCARYGVIISGSILVSLHTFLAFIILMVNSEDLEMSLFYSAGFCMTGIGLIYAINELQYQAYIYAKNIINNPEELLYIYERKIK</sequence>
<keyword evidence="3" id="KW-1185">Reference proteome</keyword>
<reference evidence="2 3" key="1">
    <citation type="journal article" date="2015" name="Biol. Direct">
        <title>Babela massiliensis, a representative of a widespread bacterial phylum with unusual adaptations to parasitism in amoebae.</title>
        <authorList>
            <person name="Pagnier I."/>
            <person name="Yutin N."/>
            <person name="Croce O."/>
            <person name="Makarova K.S."/>
            <person name="Wolf Y.I."/>
            <person name="Benamar S."/>
            <person name="Raoult D."/>
            <person name="Koonin E.V."/>
            <person name="La Scola B."/>
        </authorList>
    </citation>
    <scope>NUCLEOTIDE SEQUENCE [LARGE SCALE GENOMIC DNA]</scope>
    <source>
        <strain evidence="3">BABL1</strain>
    </source>
</reference>
<gene>
    <name evidence="2" type="ORF">BABL1_gene_92</name>
</gene>
<dbReference type="Proteomes" id="UP000018769">
    <property type="component" value="Chromosome I"/>
</dbReference>